<evidence type="ECO:0000259" key="5">
    <source>
        <dbReference type="Pfam" id="PF08241"/>
    </source>
</evidence>
<dbReference type="EMBL" id="JADKNH010000007">
    <property type="protein sequence ID" value="MBF4694062.1"/>
    <property type="molecule type" value="Genomic_DNA"/>
</dbReference>
<dbReference type="PANTHER" id="PTHR44307:SF2">
    <property type="entry name" value="PHOSPHOETHANOLAMINE METHYLTRANSFERASE ISOFORM X1"/>
    <property type="match status" value="1"/>
</dbReference>
<dbReference type="InterPro" id="IPR013216">
    <property type="entry name" value="Methyltransf_11"/>
</dbReference>
<protein>
    <submittedName>
        <fullName evidence="6">Class I SAM-dependent methyltransferase</fullName>
    </submittedName>
</protein>
<comment type="caution">
    <text evidence="6">The sequence shown here is derived from an EMBL/GenBank/DDBJ whole genome shotgun (WGS) entry which is preliminary data.</text>
</comment>
<dbReference type="GO" id="GO:0032259">
    <property type="term" value="P:methylation"/>
    <property type="evidence" value="ECO:0007669"/>
    <property type="project" value="UniProtKB-KW"/>
</dbReference>
<keyword evidence="2 6" id="KW-0489">Methyltransferase</keyword>
<evidence type="ECO:0000313" key="7">
    <source>
        <dbReference type="Proteomes" id="UP000614200"/>
    </source>
</evidence>
<sequence>MKNSYETYPFSENSVRVMRPGGLALTDELILACGLDESSKVLDVGCGMGTAVQYLRAHYKYDATGVDCSSIIIQAGLSSMPELPIEVANAEKLPYPNESRDCILMECTLSVFQDAQQVLKEAYRVLKPGAKLAISDVYLKANSDSSSLKTQNEVEQLITNQGFKISKWLEKTTLLHSYIAEMIWNQSGEYEDGFLSAFCALKGVSGLKLGYFGLIAEK</sequence>
<evidence type="ECO:0000256" key="2">
    <source>
        <dbReference type="ARBA" id="ARBA00022603"/>
    </source>
</evidence>
<organism evidence="6 7">
    <name type="scientific">Fusibacter ferrireducens</name>
    <dbReference type="NCBI Taxonomy" id="2785058"/>
    <lineage>
        <taxon>Bacteria</taxon>
        <taxon>Bacillati</taxon>
        <taxon>Bacillota</taxon>
        <taxon>Clostridia</taxon>
        <taxon>Eubacteriales</taxon>
        <taxon>Eubacteriales Family XII. Incertae Sedis</taxon>
        <taxon>Fusibacter</taxon>
    </lineage>
</organism>
<name>A0ABR9ZUB8_9FIRM</name>
<evidence type="ECO:0000256" key="1">
    <source>
        <dbReference type="ARBA" id="ARBA00005189"/>
    </source>
</evidence>
<accession>A0ABR9ZUB8</accession>
<dbReference type="NCBIfam" id="NF045667">
    <property type="entry name" value="MTase_DVU1556"/>
    <property type="match status" value="1"/>
</dbReference>
<gene>
    <name evidence="6" type="ORF">ISU02_13155</name>
</gene>
<dbReference type="RefSeq" id="WP_194702294.1">
    <property type="nucleotide sequence ID" value="NZ_JADKNH010000007.1"/>
</dbReference>
<feature type="domain" description="Methyltransferase type 11" evidence="5">
    <location>
        <begin position="42"/>
        <end position="134"/>
    </location>
</feature>
<dbReference type="GO" id="GO:0008168">
    <property type="term" value="F:methyltransferase activity"/>
    <property type="evidence" value="ECO:0007669"/>
    <property type="project" value="UniProtKB-KW"/>
</dbReference>
<dbReference type="SUPFAM" id="SSF53335">
    <property type="entry name" value="S-adenosyl-L-methionine-dependent methyltransferases"/>
    <property type="match status" value="1"/>
</dbReference>
<evidence type="ECO:0000256" key="4">
    <source>
        <dbReference type="ARBA" id="ARBA00025707"/>
    </source>
</evidence>
<dbReference type="CDD" id="cd02440">
    <property type="entry name" value="AdoMet_MTases"/>
    <property type="match status" value="1"/>
</dbReference>
<dbReference type="Proteomes" id="UP000614200">
    <property type="component" value="Unassembled WGS sequence"/>
</dbReference>
<evidence type="ECO:0000313" key="6">
    <source>
        <dbReference type="EMBL" id="MBF4694062.1"/>
    </source>
</evidence>
<keyword evidence="7" id="KW-1185">Reference proteome</keyword>
<proteinExistence type="predicted"/>
<comment type="pathway">
    <text evidence="1">Lipid metabolism.</text>
</comment>
<dbReference type="Pfam" id="PF08241">
    <property type="entry name" value="Methyltransf_11"/>
    <property type="match status" value="1"/>
</dbReference>
<reference evidence="6 7" key="1">
    <citation type="submission" date="2020-11" db="EMBL/GenBank/DDBJ databases">
        <title>Fusibacter basophilias sp. nov.</title>
        <authorList>
            <person name="Qiu D."/>
        </authorList>
    </citation>
    <scope>NUCLEOTIDE SEQUENCE [LARGE SCALE GENOMIC DNA]</scope>
    <source>
        <strain evidence="6 7">Q10-2</strain>
    </source>
</reference>
<evidence type="ECO:0000256" key="3">
    <source>
        <dbReference type="ARBA" id="ARBA00022679"/>
    </source>
</evidence>
<comment type="pathway">
    <text evidence="4">Phospholipid metabolism.</text>
</comment>
<dbReference type="PANTHER" id="PTHR44307">
    <property type="entry name" value="PHOSPHOETHANOLAMINE METHYLTRANSFERASE"/>
    <property type="match status" value="1"/>
</dbReference>
<dbReference type="InterPro" id="IPR029063">
    <property type="entry name" value="SAM-dependent_MTases_sf"/>
</dbReference>
<keyword evidence="3" id="KW-0808">Transferase</keyword>
<dbReference type="Gene3D" id="3.40.50.150">
    <property type="entry name" value="Vaccinia Virus protein VP39"/>
    <property type="match status" value="1"/>
</dbReference>